<evidence type="ECO:0000313" key="4">
    <source>
        <dbReference type="Proteomes" id="UP001597182"/>
    </source>
</evidence>
<proteinExistence type="predicted"/>
<evidence type="ECO:0008006" key="5">
    <source>
        <dbReference type="Google" id="ProtNLM"/>
    </source>
</evidence>
<keyword evidence="2" id="KW-0472">Membrane</keyword>
<keyword evidence="2" id="KW-0812">Transmembrane</keyword>
<evidence type="ECO:0000256" key="2">
    <source>
        <dbReference type="SAM" id="Phobius"/>
    </source>
</evidence>
<protein>
    <recommendedName>
        <fullName evidence="5">MYXO-CTERM domain-containing protein</fullName>
    </recommendedName>
</protein>
<keyword evidence="2" id="KW-1133">Transmembrane helix</keyword>
<feature type="transmembrane region" description="Helical" evidence="2">
    <location>
        <begin position="75"/>
        <end position="95"/>
    </location>
</feature>
<dbReference type="RefSeq" id="WP_158703256.1">
    <property type="nucleotide sequence ID" value="NZ_BAABKS010000080.1"/>
</dbReference>
<sequence>MRTSRNAPDHLATIGESLGELASDAAADVRHGVELGSGLVAGVAARLGDVAAETLTDVRRDLAARIEPERPSRRGWWLLAGGIAAAVAVALWAILSRRPQQVEDEPVRAVPHAVPSDGGSASGGGDASDGAVPSAATRNGHSSD</sequence>
<evidence type="ECO:0000313" key="3">
    <source>
        <dbReference type="EMBL" id="MFD1235071.1"/>
    </source>
</evidence>
<comment type="caution">
    <text evidence="3">The sequence shown here is derived from an EMBL/GenBank/DDBJ whole genome shotgun (WGS) entry which is preliminary data.</text>
</comment>
<dbReference type="EMBL" id="JBHTMB010000144">
    <property type="protein sequence ID" value="MFD1235071.1"/>
    <property type="molecule type" value="Genomic_DNA"/>
</dbReference>
<keyword evidence="4" id="KW-1185">Reference proteome</keyword>
<accession>A0ABW3VJK4</accession>
<reference evidence="4" key="1">
    <citation type="journal article" date="2019" name="Int. J. Syst. Evol. Microbiol.">
        <title>The Global Catalogue of Microorganisms (GCM) 10K type strain sequencing project: providing services to taxonomists for standard genome sequencing and annotation.</title>
        <authorList>
            <consortium name="The Broad Institute Genomics Platform"/>
            <consortium name="The Broad Institute Genome Sequencing Center for Infectious Disease"/>
            <person name="Wu L."/>
            <person name="Ma J."/>
        </authorList>
    </citation>
    <scope>NUCLEOTIDE SEQUENCE [LARGE SCALE GENOMIC DNA]</scope>
    <source>
        <strain evidence="4">CCUG 49018</strain>
    </source>
</reference>
<gene>
    <name evidence="3" type="ORF">ACFQ34_17410</name>
</gene>
<name>A0ABW3VJK4_9PSEU</name>
<feature type="region of interest" description="Disordered" evidence="1">
    <location>
        <begin position="100"/>
        <end position="144"/>
    </location>
</feature>
<dbReference type="Proteomes" id="UP001597182">
    <property type="component" value="Unassembled WGS sequence"/>
</dbReference>
<organism evidence="3 4">
    <name type="scientific">Pseudonocardia benzenivorans</name>
    <dbReference type="NCBI Taxonomy" id="228005"/>
    <lineage>
        <taxon>Bacteria</taxon>
        <taxon>Bacillati</taxon>
        <taxon>Actinomycetota</taxon>
        <taxon>Actinomycetes</taxon>
        <taxon>Pseudonocardiales</taxon>
        <taxon>Pseudonocardiaceae</taxon>
        <taxon>Pseudonocardia</taxon>
    </lineage>
</organism>
<evidence type="ECO:0000256" key="1">
    <source>
        <dbReference type="SAM" id="MobiDB-lite"/>
    </source>
</evidence>